<dbReference type="RefSeq" id="XP_029640373.1">
    <property type="nucleotide sequence ID" value="XM_029784513.2"/>
</dbReference>
<dbReference type="PANTHER" id="PTHR46693">
    <property type="entry name" value="ADP-RIBOSYLATION FACTOR-LIKE PROTEIN 15"/>
    <property type="match status" value="1"/>
</dbReference>
<feature type="binding site" evidence="1">
    <location>
        <begin position="145"/>
        <end position="148"/>
    </location>
    <ligand>
        <name>GTP</name>
        <dbReference type="ChEBI" id="CHEBI:37565"/>
    </ligand>
</feature>
<dbReference type="InterPro" id="IPR006689">
    <property type="entry name" value="Small_GTPase_ARF/SAR"/>
</dbReference>
<name>A0A6P7SQH4_9MOLL</name>
<feature type="binding site" evidence="2">
    <location>
        <position position="49"/>
    </location>
    <ligand>
        <name>Mg(2+)</name>
        <dbReference type="ChEBI" id="CHEBI:18420"/>
    </ligand>
</feature>
<dbReference type="GO" id="GO:0046872">
    <property type="term" value="F:metal ion binding"/>
    <property type="evidence" value="ECO:0007669"/>
    <property type="project" value="UniProtKB-KW"/>
</dbReference>
<dbReference type="KEGG" id="osn:115215364"/>
<dbReference type="InterPro" id="IPR027417">
    <property type="entry name" value="P-loop_NTPase"/>
</dbReference>
<dbReference type="AlphaFoldDB" id="A0A6P7SQH4"/>
<proteinExistence type="predicted"/>
<evidence type="ECO:0000313" key="3">
    <source>
        <dbReference type="Proteomes" id="UP000515154"/>
    </source>
</evidence>
<keyword evidence="2" id="KW-0479">Metal-binding</keyword>
<keyword evidence="3" id="KW-1185">Reference proteome</keyword>
<feature type="binding site" evidence="1">
    <location>
        <begin position="42"/>
        <end position="49"/>
    </location>
    <ligand>
        <name>GTP</name>
        <dbReference type="ChEBI" id="CHEBI:37565"/>
    </ligand>
</feature>
<sequence>MCANFGLYCALIRLGLYSFGRRVCCTCRTPPEKPVFQVLCLGLTGSGKSAIIYALSKDSIDKLEPTVGFLIKPLEFTDCIFEMKELGGADNVRIYWDRYLSGVDALIYVVNSADTADNLQLASQELTRILQNKQLNNVPLLLMANHHDMEDARSMDQLKQIFDWPIISTNRQCIIHPSSIKNTDTIEQGFKKLCGKLQINASSPGK</sequence>
<dbReference type="Gene3D" id="3.40.50.300">
    <property type="entry name" value="P-loop containing nucleotide triphosphate hydrolases"/>
    <property type="match status" value="1"/>
</dbReference>
<keyword evidence="1" id="KW-0547">Nucleotide-binding</keyword>
<dbReference type="GO" id="GO:0003924">
    <property type="term" value="F:GTPase activity"/>
    <property type="evidence" value="ECO:0007669"/>
    <property type="project" value="InterPro"/>
</dbReference>
<keyword evidence="1" id="KW-0342">GTP-binding</keyword>
<dbReference type="GO" id="GO:0005525">
    <property type="term" value="F:GTP binding"/>
    <property type="evidence" value="ECO:0007669"/>
    <property type="project" value="UniProtKB-KW"/>
</dbReference>
<dbReference type="SUPFAM" id="SSF52540">
    <property type="entry name" value="P-loop containing nucleoside triphosphate hydrolases"/>
    <property type="match status" value="1"/>
</dbReference>
<accession>A0A6P7SQH4</accession>
<organism evidence="3 4">
    <name type="scientific">Octopus sinensis</name>
    <name type="common">East Asian common octopus</name>
    <dbReference type="NCBI Taxonomy" id="2607531"/>
    <lineage>
        <taxon>Eukaryota</taxon>
        <taxon>Metazoa</taxon>
        <taxon>Spiralia</taxon>
        <taxon>Lophotrochozoa</taxon>
        <taxon>Mollusca</taxon>
        <taxon>Cephalopoda</taxon>
        <taxon>Coleoidea</taxon>
        <taxon>Octopodiformes</taxon>
        <taxon>Octopoda</taxon>
        <taxon>Incirrata</taxon>
        <taxon>Octopodidae</taxon>
        <taxon>Octopus</taxon>
    </lineage>
</organism>
<dbReference type="Proteomes" id="UP000515154">
    <property type="component" value="Linkage group LG9"/>
</dbReference>
<gene>
    <name evidence="4" type="primary">LOC115215364</name>
</gene>
<evidence type="ECO:0000313" key="4">
    <source>
        <dbReference type="RefSeq" id="XP_029640373.1"/>
    </source>
</evidence>
<evidence type="ECO:0000256" key="1">
    <source>
        <dbReference type="PIRSR" id="PIRSR606689-1"/>
    </source>
</evidence>
<dbReference type="SMART" id="SM00178">
    <property type="entry name" value="SAR"/>
    <property type="match status" value="1"/>
</dbReference>
<protein>
    <submittedName>
        <fullName evidence="4">ADP-ribosylation factor-like protein 15</fullName>
    </submittedName>
</protein>
<dbReference type="Pfam" id="PF00025">
    <property type="entry name" value="Arf"/>
    <property type="match status" value="1"/>
</dbReference>
<reference evidence="4" key="1">
    <citation type="submission" date="2025-08" db="UniProtKB">
        <authorList>
            <consortium name="RefSeq"/>
        </authorList>
    </citation>
    <scope>IDENTIFICATION</scope>
</reference>
<evidence type="ECO:0000256" key="2">
    <source>
        <dbReference type="PIRSR" id="PIRSR606689-2"/>
    </source>
</evidence>
<dbReference type="PROSITE" id="PS51417">
    <property type="entry name" value="ARF"/>
    <property type="match status" value="1"/>
</dbReference>
<feature type="binding site" evidence="2">
    <location>
        <position position="66"/>
    </location>
    <ligand>
        <name>Mg(2+)</name>
        <dbReference type="ChEBI" id="CHEBI:18420"/>
    </ligand>
</feature>
<dbReference type="PANTHER" id="PTHR46693:SF1">
    <property type="entry name" value="ADP-RIBOSYLATION FACTOR-LIKE PROTEIN 15"/>
    <property type="match status" value="1"/>
</dbReference>
<keyword evidence="2" id="KW-0460">Magnesium</keyword>
<dbReference type="PRINTS" id="PR00328">
    <property type="entry name" value="SAR1GTPBP"/>
</dbReference>
<dbReference type="SMART" id="SM00177">
    <property type="entry name" value="ARF"/>
    <property type="match status" value="1"/>
</dbReference>
<dbReference type="InterPro" id="IPR042292">
    <property type="entry name" value="ARL15"/>
</dbReference>
<feature type="binding site" evidence="1">
    <location>
        <position position="88"/>
    </location>
    <ligand>
        <name>GTP</name>
        <dbReference type="ChEBI" id="CHEBI:37565"/>
    </ligand>
</feature>